<accession>A0ABU4HP48</accession>
<dbReference type="NCBIfam" id="TIGR01392">
    <property type="entry name" value="homoserO_Ac_trn"/>
    <property type="match status" value="1"/>
</dbReference>
<feature type="binding site" evidence="2">
    <location>
        <position position="226"/>
    </location>
    <ligand>
        <name>substrate</name>
    </ligand>
</feature>
<reference evidence="5" key="1">
    <citation type="submission" date="2023-07" db="EMBL/GenBank/DDBJ databases">
        <title>Conexibacter stalactiti sp. nov., isolated from stalactites in a lava cave and emended description of the genus Conexibacter.</title>
        <authorList>
            <person name="Lee S.D."/>
        </authorList>
    </citation>
    <scope>NUCLEOTIDE SEQUENCE [LARGE SCALE GENOMIC DNA]</scope>
    <source>
        <strain evidence="5">KCTC 39840</strain>
    </source>
</reference>
<dbReference type="PANTHER" id="PTHR32268:SF11">
    <property type="entry name" value="HOMOSERINE O-ACETYLTRANSFERASE"/>
    <property type="match status" value="1"/>
</dbReference>
<dbReference type="Gene3D" id="1.10.1740.110">
    <property type="match status" value="1"/>
</dbReference>
<keyword evidence="5" id="KW-1185">Reference proteome</keyword>
<dbReference type="HAMAP" id="MF_00296">
    <property type="entry name" value="MetX_acyltransf"/>
    <property type="match status" value="1"/>
</dbReference>
<dbReference type="EC" id="2.3.1.46" evidence="2"/>
<feature type="site" description="Important for acyl-CoA specificity" evidence="2">
    <location>
        <position position="329"/>
    </location>
</feature>
<dbReference type="NCBIfam" id="NF001209">
    <property type="entry name" value="PRK00175.1"/>
    <property type="match status" value="1"/>
</dbReference>
<comment type="subcellular location">
    <subcellularLocation>
        <location evidence="2">Cytoplasm</location>
    </subcellularLocation>
</comment>
<feature type="active site" evidence="2">
    <location>
        <position position="327"/>
    </location>
</feature>
<dbReference type="PIRSF" id="PIRSF000443">
    <property type="entry name" value="Homoser_Ac_trans"/>
    <property type="match status" value="1"/>
</dbReference>
<dbReference type="InterPro" id="IPR029058">
    <property type="entry name" value="AB_hydrolase_fold"/>
</dbReference>
<comment type="subunit">
    <text evidence="2">Homodimer.</text>
</comment>
<dbReference type="InterPro" id="IPR000073">
    <property type="entry name" value="AB_hydrolase_1"/>
</dbReference>
<comment type="function">
    <text evidence="2">Transfers a succinyl group from succinyl-CoA to L-homoserine, forming succinyl-L-homoserine.</text>
</comment>
<dbReference type="PANTHER" id="PTHR32268">
    <property type="entry name" value="HOMOSERINE O-ACETYLTRANSFERASE"/>
    <property type="match status" value="1"/>
</dbReference>
<dbReference type="InterPro" id="IPR008220">
    <property type="entry name" value="HAT_MetX-like"/>
</dbReference>
<dbReference type="Proteomes" id="UP001284601">
    <property type="component" value="Unassembled WGS sequence"/>
</dbReference>
<evidence type="ECO:0000256" key="2">
    <source>
        <dbReference type="HAMAP-Rule" id="MF_00296"/>
    </source>
</evidence>
<keyword evidence="1 2" id="KW-0808">Transferase</keyword>
<comment type="pathway">
    <text evidence="2">Amino-acid biosynthesis; L-methionine biosynthesis via de novo pathway; O-succinyl-L-homoserine from L-homoserine: step 1/1.</text>
</comment>
<dbReference type="RefSeq" id="WP_318597420.1">
    <property type="nucleotide sequence ID" value="NZ_JAWSTH010000027.1"/>
</dbReference>
<comment type="caution">
    <text evidence="2">Lacks conserved residue(s) required for the propagation of feature annotation.</text>
</comment>
<keyword evidence="2" id="KW-0486">Methionine biosynthesis</keyword>
<organism evidence="4 5">
    <name type="scientific">Conexibacter stalactiti</name>
    <dbReference type="NCBI Taxonomy" id="1940611"/>
    <lineage>
        <taxon>Bacteria</taxon>
        <taxon>Bacillati</taxon>
        <taxon>Actinomycetota</taxon>
        <taxon>Thermoleophilia</taxon>
        <taxon>Solirubrobacterales</taxon>
        <taxon>Conexibacteraceae</taxon>
        <taxon>Conexibacter</taxon>
    </lineage>
</organism>
<dbReference type="EMBL" id="JAWSTH010000027">
    <property type="protein sequence ID" value="MDW5595086.1"/>
    <property type="molecule type" value="Genomic_DNA"/>
</dbReference>
<keyword evidence="2 4" id="KW-0012">Acyltransferase</keyword>
<feature type="domain" description="AB hydrolase-1" evidence="3">
    <location>
        <begin position="50"/>
        <end position="338"/>
    </location>
</feature>
<feature type="active site" evidence="2">
    <location>
        <position position="360"/>
    </location>
</feature>
<evidence type="ECO:0000259" key="3">
    <source>
        <dbReference type="Pfam" id="PF00561"/>
    </source>
</evidence>
<feature type="binding site" evidence="2">
    <location>
        <position position="361"/>
    </location>
    <ligand>
        <name>substrate</name>
    </ligand>
</feature>
<evidence type="ECO:0000256" key="1">
    <source>
        <dbReference type="ARBA" id="ARBA00022679"/>
    </source>
</evidence>
<dbReference type="SUPFAM" id="SSF53474">
    <property type="entry name" value="alpha/beta-Hydrolases"/>
    <property type="match status" value="1"/>
</dbReference>
<protein>
    <recommendedName>
        <fullName evidence="2">Homoserine O-succinyltransferase</fullName>
        <shortName evidence="2">HST</shortName>
        <ecNumber evidence="2">2.3.1.46</ecNumber>
    </recommendedName>
    <alternativeName>
        <fullName evidence="2">Homoserine transsuccinylase</fullName>
        <shortName evidence="2">HTS</shortName>
    </alternativeName>
</protein>
<comment type="caution">
    <text evidence="4">The sequence shown here is derived from an EMBL/GenBank/DDBJ whole genome shotgun (WGS) entry which is preliminary data.</text>
</comment>
<dbReference type="Gene3D" id="3.40.50.1820">
    <property type="entry name" value="alpha/beta hydrolase"/>
    <property type="match status" value="1"/>
</dbReference>
<dbReference type="GO" id="GO:0004414">
    <property type="term" value="F:homoserine O-acetyltransferase activity"/>
    <property type="evidence" value="ECO:0007669"/>
    <property type="project" value="UniProtKB-EC"/>
</dbReference>
<sequence length="387" mass="42109">MSDGIGRVETQRAVVFDDDRPLVLESGARLTHVEVAYETYGTLAEDGGNAVFVCHALSGDAHAAGYHDGDRRPGWWDNIVGPGRPLDTDRFFVVCANVLGGCKGTTGPGSTDLATGRPYGLRFPLLAVRDLVETHRALLRQLGVSRLLAAIGGSLGGMQALQWSLDHPGEVGGALVVASSARLSAQNIAFSAVAREAIMRDPDFAGGDYYEAGRAGRPDRGLALARMIGHITYLSEESMRQKFGRRIQDAVEPRFGFDVDFEVESYLAHQGQSFVERFDANTYLYMTRVMDYFDPFADPAYVGRQVAAGRAAEGGGTSYLVLSFDSDWRFSTEHAREIADVLRGAGARVTFRELSAPHGHDSFLFPVPEYHRTVAGFLDRLAAARAR</sequence>
<feature type="active site" description="Nucleophile" evidence="2">
    <location>
        <position position="154"/>
    </location>
</feature>
<name>A0ABU4HP48_9ACTN</name>
<keyword evidence="2" id="KW-0963">Cytoplasm</keyword>
<comment type="similarity">
    <text evidence="2">Belongs to the AB hydrolase superfamily. MetX family.</text>
</comment>
<evidence type="ECO:0000313" key="5">
    <source>
        <dbReference type="Proteomes" id="UP001284601"/>
    </source>
</evidence>
<proteinExistence type="inferred from homology"/>
<evidence type="ECO:0000313" key="4">
    <source>
        <dbReference type="EMBL" id="MDW5595086.1"/>
    </source>
</evidence>
<dbReference type="Pfam" id="PF00561">
    <property type="entry name" value="Abhydrolase_1"/>
    <property type="match status" value="1"/>
</dbReference>
<comment type="catalytic activity">
    <reaction evidence="2">
        <text>L-homoserine + succinyl-CoA = O-succinyl-L-homoserine + CoA</text>
        <dbReference type="Rhea" id="RHEA:22008"/>
        <dbReference type="ChEBI" id="CHEBI:57287"/>
        <dbReference type="ChEBI" id="CHEBI:57292"/>
        <dbReference type="ChEBI" id="CHEBI:57476"/>
        <dbReference type="ChEBI" id="CHEBI:57661"/>
        <dbReference type="EC" id="2.3.1.46"/>
    </reaction>
</comment>
<keyword evidence="2" id="KW-0028">Amino-acid biosynthesis</keyword>
<gene>
    <name evidence="2" type="primary">metXS</name>
    <name evidence="4" type="ORF">R7226_12100</name>
</gene>